<reference evidence="8 9" key="1">
    <citation type="journal article" date="2018" name="IMA Fungus">
        <title>IMA Genome-F 10: Nine draft genome sequences of Claviceps purpurea s.lat., including C. arundinis, C. humidiphila, and C. cf. spartinae, pseudomolecules for the pitch canker pathogen Fusarium circinatum, draft genome of Davidsoniella eucalypti, Grosmannia galeiformis, Quambalaria eucalypti, and Teratosphaeria destructans.</title>
        <authorList>
            <person name="Wingfield B.D."/>
            <person name="Liu M."/>
            <person name="Nguyen H.D."/>
            <person name="Lane F.A."/>
            <person name="Morgan S.W."/>
            <person name="De Vos L."/>
            <person name="Wilken P.M."/>
            <person name="Duong T.A."/>
            <person name="Aylward J."/>
            <person name="Coetzee M.P."/>
            <person name="Dadej K."/>
            <person name="De Beer Z.W."/>
            <person name="Findlay W."/>
            <person name="Havenga M."/>
            <person name="Kolarik M."/>
            <person name="Menzies J.G."/>
            <person name="Naidoo K."/>
            <person name="Pochopski O."/>
            <person name="Shoukouhi P."/>
            <person name="Santana Q.C."/>
            <person name="Seifert K.A."/>
            <person name="Soal N."/>
            <person name="Steenkamp E.T."/>
            <person name="Tatham C.T."/>
            <person name="van der Nest M.A."/>
            <person name="Wingfield M.J."/>
        </authorList>
    </citation>
    <scope>NUCLEOTIDE SEQUENCE [LARGE SCALE GENOMIC DNA]</scope>
    <source>
        <strain evidence="8">CMW44962</strain>
    </source>
</reference>
<accession>A0A9W7W376</accession>
<dbReference type="InterPro" id="IPR008253">
    <property type="entry name" value="Marvel"/>
</dbReference>
<dbReference type="PANTHER" id="PTHR28165:SF1">
    <property type="entry name" value="NON-CLASSICAL EXPORT PROTEIN 2-RELATED"/>
    <property type="match status" value="1"/>
</dbReference>
<dbReference type="GO" id="GO:0070941">
    <property type="term" value="P:eisosome assembly"/>
    <property type="evidence" value="ECO:0007669"/>
    <property type="project" value="TreeGrafter"/>
</dbReference>
<evidence type="ECO:0000259" key="7">
    <source>
        <dbReference type="Pfam" id="PF01284"/>
    </source>
</evidence>
<proteinExistence type="predicted"/>
<evidence type="ECO:0000256" key="1">
    <source>
        <dbReference type="ARBA" id="ARBA00004141"/>
    </source>
</evidence>
<dbReference type="GO" id="GO:0032126">
    <property type="term" value="C:eisosome"/>
    <property type="evidence" value="ECO:0007669"/>
    <property type="project" value="TreeGrafter"/>
</dbReference>
<reference evidence="8 9" key="2">
    <citation type="journal article" date="2021" name="Curr. Genet.">
        <title>Genetic response to nitrogen starvation in the aggressive Eucalyptus foliar pathogen Teratosphaeria destructans.</title>
        <authorList>
            <person name="Havenga M."/>
            <person name="Wingfield B.D."/>
            <person name="Wingfield M.J."/>
            <person name="Dreyer L.L."/>
            <person name="Roets F."/>
            <person name="Aylward J."/>
        </authorList>
    </citation>
    <scope>NUCLEOTIDE SEQUENCE [LARGE SCALE GENOMIC DNA]</scope>
    <source>
        <strain evidence="8">CMW44962</strain>
    </source>
</reference>
<evidence type="ECO:0000256" key="3">
    <source>
        <dbReference type="ARBA" id="ARBA00022989"/>
    </source>
</evidence>
<feature type="transmembrane region" description="Helical" evidence="5">
    <location>
        <begin position="126"/>
        <end position="148"/>
    </location>
</feature>
<keyword evidence="9" id="KW-1185">Reference proteome</keyword>
<evidence type="ECO:0000256" key="2">
    <source>
        <dbReference type="ARBA" id="ARBA00022692"/>
    </source>
</evidence>
<comment type="caution">
    <text evidence="8">The sequence shown here is derived from an EMBL/GenBank/DDBJ whole genome shotgun (WGS) entry which is preliminary data.</text>
</comment>
<gene>
    <name evidence="8" type="ORF">Tdes44962_MAKER02506</name>
</gene>
<evidence type="ECO:0000256" key="4">
    <source>
        <dbReference type="ARBA" id="ARBA00023136"/>
    </source>
</evidence>
<keyword evidence="4 5" id="KW-0472">Membrane</keyword>
<organism evidence="8 9">
    <name type="scientific">Teratosphaeria destructans</name>
    <dbReference type="NCBI Taxonomy" id="418781"/>
    <lineage>
        <taxon>Eukaryota</taxon>
        <taxon>Fungi</taxon>
        <taxon>Dikarya</taxon>
        <taxon>Ascomycota</taxon>
        <taxon>Pezizomycotina</taxon>
        <taxon>Dothideomycetes</taxon>
        <taxon>Dothideomycetidae</taxon>
        <taxon>Mycosphaerellales</taxon>
        <taxon>Teratosphaeriaceae</taxon>
        <taxon>Teratosphaeria</taxon>
    </lineage>
</organism>
<dbReference type="AlphaFoldDB" id="A0A9W7W376"/>
<dbReference type="EMBL" id="RIBY02001778">
    <property type="protein sequence ID" value="KAH9828144.1"/>
    <property type="molecule type" value="Genomic_DNA"/>
</dbReference>
<evidence type="ECO:0000313" key="9">
    <source>
        <dbReference type="Proteomes" id="UP001138500"/>
    </source>
</evidence>
<feature type="chain" id="PRO_5040953750" evidence="6">
    <location>
        <begin position="32"/>
        <end position="165"/>
    </location>
</feature>
<dbReference type="GO" id="GO:0005886">
    <property type="term" value="C:plasma membrane"/>
    <property type="evidence" value="ECO:0007669"/>
    <property type="project" value="TreeGrafter"/>
</dbReference>
<comment type="subcellular location">
    <subcellularLocation>
        <location evidence="1">Membrane</location>
        <topology evidence="1">Multi-pass membrane protein</topology>
    </subcellularLocation>
</comment>
<feature type="domain" description="MARVEL" evidence="7">
    <location>
        <begin position="8"/>
        <end position="140"/>
    </location>
</feature>
<feature type="signal peptide" evidence="6">
    <location>
        <begin position="1"/>
        <end position="31"/>
    </location>
</feature>
<dbReference type="Pfam" id="PF01284">
    <property type="entry name" value="MARVEL"/>
    <property type="match status" value="1"/>
</dbReference>
<dbReference type="OrthoDB" id="5423111at2759"/>
<keyword evidence="3 5" id="KW-1133">Transmembrane helix</keyword>
<evidence type="ECO:0000256" key="5">
    <source>
        <dbReference type="SAM" id="Phobius"/>
    </source>
</evidence>
<dbReference type="PANTHER" id="PTHR28165">
    <property type="entry name" value="NON-CLASSICAL EXPORT PROTEIN 2-RELATED"/>
    <property type="match status" value="1"/>
</dbReference>
<sequence>MGLWQVVNMAMRGLAFLWALLIMALCGNIIARNTTSSIINYDLFVSIWGMLTLLYLLPASIKESFTIHPVLPLVLDVLNVIFWFCGAVATAAELHVHSCSNSDYVNSNRVTRGSSETCREAQASTAFLWFGFASFAFSLIVSGLGMGGSSSPRGGVRRGPAMSQV</sequence>
<keyword evidence="6" id="KW-0732">Signal</keyword>
<feature type="transmembrane region" description="Helical" evidence="5">
    <location>
        <begin position="41"/>
        <end position="58"/>
    </location>
</feature>
<dbReference type="Proteomes" id="UP001138500">
    <property type="component" value="Unassembled WGS sequence"/>
</dbReference>
<dbReference type="GO" id="GO:0072659">
    <property type="term" value="P:protein localization to plasma membrane"/>
    <property type="evidence" value="ECO:0007669"/>
    <property type="project" value="TreeGrafter"/>
</dbReference>
<dbReference type="InterPro" id="IPR052649">
    <property type="entry name" value="NCE102-like"/>
</dbReference>
<keyword evidence="2 5" id="KW-0812">Transmembrane</keyword>
<name>A0A9W7W376_9PEZI</name>
<protein>
    <submittedName>
        <fullName evidence="8">Porphobilinogen deaminase</fullName>
    </submittedName>
</protein>
<evidence type="ECO:0000313" key="8">
    <source>
        <dbReference type="EMBL" id="KAH9828144.1"/>
    </source>
</evidence>
<feature type="transmembrane region" description="Helical" evidence="5">
    <location>
        <begin position="70"/>
        <end position="92"/>
    </location>
</feature>
<evidence type="ECO:0000256" key="6">
    <source>
        <dbReference type="SAM" id="SignalP"/>
    </source>
</evidence>